<organism evidence="1 2">
    <name type="scientific">Morganella psychrotolerans</name>
    <dbReference type="NCBI Taxonomy" id="368603"/>
    <lineage>
        <taxon>Bacteria</taxon>
        <taxon>Pseudomonadati</taxon>
        <taxon>Pseudomonadota</taxon>
        <taxon>Gammaproteobacteria</taxon>
        <taxon>Enterobacterales</taxon>
        <taxon>Morganellaceae</taxon>
        <taxon>Morganella</taxon>
    </lineage>
</organism>
<evidence type="ECO:0000313" key="2">
    <source>
        <dbReference type="Proteomes" id="UP000092247"/>
    </source>
</evidence>
<name>A0A1B8HBW6_9GAMM</name>
<dbReference type="Pfam" id="PF11876">
    <property type="entry name" value="TsiV"/>
    <property type="match status" value="1"/>
</dbReference>
<proteinExistence type="predicted"/>
<dbReference type="Proteomes" id="UP000092247">
    <property type="component" value="Unassembled WGS sequence"/>
</dbReference>
<comment type="caution">
    <text evidence="1">The sequence shown here is derived from an EMBL/GenBank/DDBJ whole genome shotgun (WGS) entry which is preliminary data.</text>
</comment>
<dbReference type="EMBL" id="LZEX01000018">
    <property type="protein sequence ID" value="OBU06584.1"/>
    <property type="molecule type" value="Genomic_DNA"/>
</dbReference>
<evidence type="ECO:0000313" key="1">
    <source>
        <dbReference type="EMBL" id="OBU06584.1"/>
    </source>
</evidence>
<reference evidence="1 2" key="1">
    <citation type="submission" date="2016-06" db="EMBL/GenBank/DDBJ databases">
        <authorList>
            <person name="Kjaerup R.B."/>
            <person name="Dalgaard T.S."/>
            <person name="Juul-Madsen H.R."/>
        </authorList>
    </citation>
    <scope>NUCLEOTIDE SEQUENCE [LARGE SCALE GENOMIC DNA]</scope>
    <source>
        <strain evidence="1 2">GCSL-Mp3</strain>
    </source>
</reference>
<protein>
    <recommendedName>
        <fullName evidence="3">DUF3396 domain-containing protein</fullName>
    </recommendedName>
</protein>
<sequence>MMTEQEAELNAIREITGFLLIDDKKRYLTRLGLVMTFFFKNSYTPEKKVQIISCFRRFRELYAGRLRFHTHNRKGMKKYSPENIEKLEQYIKASEPNDVVEWYISDAKNGDEAPEYVMRCLNSYEVDGTWGTSYLSLYLPWNILFTEEGKQEFQDWVTFLCKELEPDHGDCGYTLVMPRDYYLCMPQEYELAQRYPAIVVNSTVHMAASEYENSIRSVQWLTFLADRYIERLGGETHVRKVLSIDPDITLTRYPGGLIIQAGGYPDITPRPGTPPESYYLINELIRPIRYVLQEGHSLHFLGDGHFTGKTSKQWYERYDRGPLVVSPLYAGEPARVDGYWTTKGRENVETIFLQGTPAIDIEGNPPGRTEWRLIREIPHDNERDLKLLEQKLNGR</sequence>
<accession>A0A1B8HBW6</accession>
<dbReference type="RefSeq" id="WP_067423875.1">
    <property type="nucleotide sequence ID" value="NZ_LZEX01000018.1"/>
</dbReference>
<dbReference type="AlphaFoldDB" id="A0A1B8HBW6"/>
<evidence type="ECO:0008006" key="3">
    <source>
        <dbReference type="Google" id="ProtNLM"/>
    </source>
</evidence>
<dbReference type="InterPro" id="IPR021815">
    <property type="entry name" value="TsiV"/>
</dbReference>
<gene>
    <name evidence="1" type="ORF">AYY17_20360</name>
</gene>